<keyword evidence="1" id="KW-0472">Membrane</keyword>
<evidence type="ECO:0000313" key="3">
    <source>
        <dbReference type="Proteomes" id="UP000009223"/>
    </source>
</evidence>
<dbReference type="AlphaFoldDB" id="F5YJQ1"/>
<organism evidence="2 3">
    <name type="scientific">Treponema primitia (strain ATCC BAA-887 / DSM 12427 / ZAS-2)</name>
    <dbReference type="NCBI Taxonomy" id="545694"/>
    <lineage>
        <taxon>Bacteria</taxon>
        <taxon>Pseudomonadati</taxon>
        <taxon>Spirochaetota</taxon>
        <taxon>Spirochaetia</taxon>
        <taxon>Spirochaetales</taxon>
        <taxon>Treponemataceae</taxon>
        <taxon>Treponema</taxon>
    </lineage>
</organism>
<name>F5YJQ1_TREPZ</name>
<dbReference type="KEGG" id="tpi:TREPR_2088"/>
<gene>
    <name evidence="2" type="ordered locus">TREPR_2088</name>
</gene>
<keyword evidence="3" id="KW-1185">Reference proteome</keyword>
<dbReference type="HOGENOM" id="CLU_2830029_0_0_12"/>
<keyword evidence="1" id="KW-0812">Transmembrane</keyword>
<evidence type="ECO:0000256" key="1">
    <source>
        <dbReference type="SAM" id="Phobius"/>
    </source>
</evidence>
<protein>
    <submittedName>
        <fullName evidence="2">Uncharacterized protein</fullName>
    </submittedName>
</protein>
<sequence length="66" mass="6904">MALCPTDSSYTVIGGGLRGQAYQAATPGKKITVSLIVPLWFIAGAAFFVFSSGDLSLPNEPGPFRL</sequence>
<evidence type="ECO:0000313" key="2">
    <source>
        <dbReference type="EMBL" id="AEF85316.1"/>
    </source>
</evidence>
<reference evidence="2 3" key="2">
    <citation type="journal article" date="2011" name="ISME J.">
        <title>RNA-seq reveals cooperative metabolic interactions between two termite-gut spirochete species in co-culture.</title>
        <authorList>
            <person name="Rosenthal A.Z."/>
            <person name="Matson E.G."/>
            <person name="Eldar A."/>
            <person name="Leadbetter J.R."/>
        </authorList>
    </citation>
    <scope>NUCLEOTIDE SEQUENCE [LARGE SCALE GENOMIC DNA]</scope>
    <source>
        <strain evidence="3">ATCC BAA-887 / DSM 12427 / ZAS-2</strain>
    </source>
</reference>
<accession>F5YJQ1</accession>
<feature type="transmembrane region" description="Helical" evidence="1">
    <location>
        <begin position="31"/>
        <end position="50"/>
    </location>
</feature>
<proteinExistence type="predicted"/>
<dbReference type="STRING" id="545694.TREPR_2088"/>
<dbReference type="Proteomes" id="UP000009223">
    <property type="component" value="Chromosome"/>
</dbReference>
<keyword evidence="1" id="KW-1133">Transmembrane helix</keyword>
<dbReference type="EMBL" id="CP001843">
    <property type="protein sequence ID" value="AEF85316.1"/>
    <property type="molecule type" value="Genomic_DNA"/>
</dbReference>
<reference evidence="3" key="1">
    <citation type="submission" date="2009-12" db="EMBL/GenBank/DDBJ databases">
        <title>Complete sequence of Treponema primitia strain ZAS-2.</title>
        <authorList>
            <person name="Tetu S.G."/>
            <person name="Matson E."/>
            <person name="Ren Q."/>
            <person name="Seshadri R."/>
            <person name="Elbourne L."/>
            <person name="Hassan K.A."/>
            <person name="Durkin A."/>
            <person name="Radune D."/>
            <person name="Mohamoud Y."/>
            <person name="Shay R."/>
            <person name="Jin S."/>
            <person name="Zhang X."/>
            <person name="Lucey K."/>
            <person name="Ballor N.R."/>
            <person name="Ottesen E."/>
            <person name="Rosenthal R."/>
            <person name="Allen A."/>
            <person name="Leadbetter J.R."/>
            <person name="Paulsen I.T."/>
        </authorList>
    </citation>
    <scope>NUCLEOTIDE SEQUENCE [LARGE SCALE GENOMIC DNA]</scope>
    <source>
        <strain evidence="3">ATCC BAA-887 / DSM 12427 / ZAS-2</strain>
    </source>
</reference>